<organism evidence="1 2">
    <name type="scientific">Dentiscutata heterogama</name>
    <dbReference type="NCBI Taxonomy" id="1316150"/>
    <lineage>
        <taxon>Eukaryota</taxon>
        <taxon>Fungi</taxon>
        <taxon>Fungi incertae sedis</taxon>
        <taxon>Mucoromycota</taxon>
        <taxon>Glomeromycotina</taxon>
        <taxon>Glomeromycetes</taxon>
        <taxon>Diversisporales</taxon>
        <taxon>Gigasporaceae</taxon>
        <taxon>Dentiscutata</taxon>
    </lineage>
</organism>
<keyword evidence="2" id="KW-1185">Reference proteome</keyword>
<gene>
    <name evidence="1" type="ORF">DHETER_LOCUS7370</name>
</gene>
<reference evidence="1" key="1">
    <citation type="submission" date="2021-06" db="EMBL/GenBank/DDBJ databases">
        <authorList>
            <person name="Kallberg Y."/>
            <person name="Tangrot J."/>
            <person name="Rosling A."/>
        </authorList>
    </citation>
    <scope>NUCLEOTIDE SEQUENCE</scope>
    <source>
        <strain evidence="1">IL203A</strain>
    </source>
</reference>
<name>A0ACA9MTI8_9GLOM</name>
<sequence length="113" mass="12829">MISTKNAYIAKYGICKELLHFYELHPDIPSLTDPQIEPSSISSINISSPTLLDPEFQEESFLTLNISNNEEEVAEIEPDSDNEETIMDYSASNIENKDNEEFKHIDNLDNSFG</sequence>
<dbReference type="Proteomes" id="UP000789702">
    <property type="component" value="Unassembled WGS sequence"/>
</dbReference>
<evidence type="ECO:0000313" key="2">
    <source>
        <dbReference type="Proteomes" id="UP000789702"/>
    </source>
</evidence>
<dbReference type="EMBL" id="CAJVPU010010273">
    <property type="protein sequence ID" value="CAG8604084.1"/>
    <property type="molecule type" value="Genomic_DNA"/>
</dbReference>
<protein>
    <submittedName>
        <fullName evidence="1">3846_t:CDS:1</fullName>
    </submittedName>
</protein>
<evidence type="ECO:0000313" key="1">
    <source>
        <dbReference type="EMBL" id="CAG8604084.1"/>
    </source>
</evidence>
<accession>A0ACA9MTI8</accession>
<comment type="caution">
    <text evidence="1">The sequence shown here is derived from an EMBL/GenBank/DDBJ whole genome shotgun (WGS) entry which is preliminary data.</text>
</comment>
<proteinExistence type="predicted"/>